<feature type="region of interest" description="Disordered" evidence="1">
    <location>
        <begin position="1"/>
        <end position="24"/>
    </location>
</feature>
<reference evidence="2" key="1">
    <citation type="journal article" date="2021" name="Proc. Natl. Acad. Sci. U.S.A.">
        <title>Three genomes in the algal genus Volvox reveal the fate of a haploid sex-determining region after a transition to homothallism.</title>
        <authorList>
            <person name="Yamamoto K."/>
            <person name="Hamaji T."/>
            <person name="Kawai-Toyooka H."/>
            <person name="Matsuzaki R."/>
            <person name="Takahashi F."/>
            <person name="Nishimura Y."/>
            <person name="Kawachi M."/>
            <person name="Noguchi H."/>
            <person name="Minakuchi Y."/>
            <person name="Umen J.G."/>
            <person name="Toyoda A."/>
            <person name="Nozaki H."/>
        </authorList>
    </citation>
    <scope>NUCLEOTIDE SEQUENCE</scope>
    <source>
        <strain evidence="2">NIES-3786</strain>
    </source>
</reference>
<protein>
    <submittedName>
        <fullName evidence="2">Uncharacterized protein</fullName>
    </submittedName>
</protein>
<feature type="region of interest" description="Disordered" evidence="1">
    <location>
        <begin position="119"/>
        <end position="246"/>
    </location>
</feature>
<evidence type="ECO:0000313" key="2">
    <source>
        <dbReference type="EMBL" id="GIL87912.1"/>
    </source>
</evidence>
<comment type="caution">
    <text evidence="2">The sequence shown here is derived from an EMBL/GenBank/DDBJ whole genome shotgun (WGS) entry which is preliminary data.</text>
</comment>
<evidence type="ECO:0000313" key="3">
    <source>
        <dbReference type="Proteomes" id="UP000747110"/>
    </source>
</evidence>
<dbReference type="AlphaFoldDB" id="A0A8J4FUY2"/>
<feature type="non-terminal residue" evidence="2">
    <location>
        <position position="729"/>
    </location>
</feature>
<feature type="region of interest" description="Disordered" evidence="1">
    <location>
        <begin position="661"/>
        <end position="729"/>
    </location>
</feature>
<organism evidence="2 3">
    <name type="scientific">Volvox reticuliferus</name>
    <dbReference type="NCBI Taxonomy" id="1737510"/>
    <lineage>
        <taxon>Eukaryota</taxon>
        <taxon>Viridiplantae</taxon>
        <taxon>Chlorophyta</taxon>
        <taxon>core chlorophytes</taxon>
        <taxon>Chlorophyceae</taxon>
        <taxon>CS clade</taxon>
        <taxon>Chlamydomonadales</taxon>
        <taxon>Volvocaceae</taxon>
        <taxon>Volvox</taxon>
    </lineage>
</organism>
<feature type="non-terminal residue" evidence="2">
    <location>
        <position position="1"/>
    </location>
</feature>
<sequence length="729" mass="74045">ASRTRQVLPVKLSDDDADEGLRNLDANNSAPAAVAAAAAAAAGAAAAELETAAAAAPPRRPGRGSPPLCCLRSYKNSKDVEDSAVWYLKGVSTWLRALGAAPGDSLSLELRARHSSVAAPMGMSTSGSAKSTPGTAGSTAPAGTNTADADADAGDEDEDEDAASIPPPTERAAEPHVVVRLMRARSARSRTNADRDGSNSGTAGGGERNSITHLPATAAAPPPPQHGYQCKQQQQQRRQAGPATACTNVVRVPRSCLTSTGGPEGAREAAYLLRVRWDKNLIGHKALRAAYAPQLLAAGGALPTHGSSSSSGSGSSGSSCSSCGSSDGTEITIYTNNSSSSSRDSGGTVCESQLVRLYRMLPDGCDSADDDTMALQEYAVRLYIGKPGSPGLALTRTAGLVRDLGLGPGDRLQLSLLSDGRAVVASAANSLAVVPTVVRLSDYNLKKGVYVPLAVVRQLLGPDVASITGLGVPVTSDPNSDSDPDPDLLNPSTSVLGTVNGWLRSHPGSTRYGSDRVAPYWVLTGLKAWLRACGAVPGDVMRLEAEAPARPATATAATATATATVAAAVRAAAEMSTAVVTDETDGAAAEAVTSGVAGWEGGLQKHNVGRGPGNGPTAASVTSAAAAKVDVTIRVALQRTAAGSLGAAASAAAAASERAGTSMAAPAPALQPLEVERKRGRRRLSEESTSLSKMALTAEAAEALEAGTEEPQARPPLPPPPRRRSRRSG</sequence>
<feature type="region of interest" description="Disordered" evidence="1">
    <location>
        <begin position="301"/>
        <end position="321"/>
    </location>
</feature>
<proteinExistence type="predicted"/>
<evidence type="ECO:0000256" key="1">
    <source>
        <dbReference type="SAM" id="MobiDB-lite"/>
    </source>
</evidence>
<feature type="compositionally biased region" description="Low complexity" evidence="1">
    <location>
        <begin position="687"/>
        <end position="710"/>
    </location>
</feature>
<accession>A0A8J4FUY2</accession>
<dbReference type="Proteomes" id="UP000747110">
    <property type="component" value="Unassembled WGS sequence"/>
</dbReference>
<gene>
    <name evidence="2" type="ORF">Vretifemale_15958</name>
</gene>
<dbReference type="EMBL" id="BNCP01000042">
    <property type="protein sequence ID" value="GIL87912.1"/>
    <property type="molecule type" value="Genomic_DNA"/>
</dbReference>
<keyword evidence="3" id="KW-1185">Reference proteome</keyword>
<feature type="compositionally biased region" description="Polar residues" evidence="1">
    <location>
        <begin position="123"/>
        <end position="146"/>
    </location>
</feature>
<dbReference type="OrthoDB" id="10575066at2759"/>
<feature type="compositionally biased region" description="Acidic residues" evidence="1">
    <location>
        <begin position="149"/>
        <end position="162"/>
    </location>
</feature>
<name>A0A8J4FUY2_9CHLO</name>